<dbReference type="EMBL" id="BLLF01000472">
    <property type="protein sequence ID" value="GFH12147.1"/>
    <property type="molecule type" value="Genomic_DNA"/>
</dbReference>
<dbReference type="GO" id="GO:0005789">
    <property type="term" value="C:endoplasmic reticulum membrane"/>
    <property type="evidence" value="ECO:0007669"/>
    <property type="project" value="UniProtKB-SubCell"/>
</dbReference>
<evidence type="ECO:0000256" key="5">
    <source>
        <dbReference type="ARBA" id="ARBA00022824"/>
    </source>
</evidence>
<evidence type="ECO:0000256" key="3">
    <source>
        <dbReference type="ARBA" id="ARBA00020820"/>
    </source>
</evidence>
<evidence type="ECO:0000313" key="9">
    <source>
        <dbReference type="Proteomes" id="UP000485058"/>
    </source>
</evidence>
<reference evidence="8 9" key="1">
    <citation type="submission" date="2020-02" db="EMBL/GenBank/DDBJ databases">
        <title>Draft genome sequence of Haematococcus lacustris strain NIES-144.</title>
        <authorList>
            <person name="Morimoto D."/>
            <person name="Nakagawa S."/>
            <person name="Yoshida T."/>
            <person name="Sawayama S."/>
        </authorList>
    </citation>
    <scope>NUCLEOTIDE SEQUENCE [LARGE SCALE GENOMIC DNA]</scope>
    <source>
        <strain evidence="8 9">NIES-144</strain>
    </source>
</reference>
<dbReference type="Pfam" id="PF06417">
    <property type="entry name" value="EMC4"/>
    <property type="match status" value="1"/>
</dbReference>
<dbReference type="PANTHER" id="PTHR19315">
    <property type="entry name" value="ER MEMBRANE PROTEIN COMPLEX SUBUNIT 4"/>
    <property type="match status" value="1"/>
</dbReference>
<accession>A0A699YPD1</accession>
<evidence type="ECO:0000313" key="8">
    <source>
        <dbReference type="EMBL" id="GFH12147.1"/>
    </source>
</evidence>
<protein>
    <recommendedName>
        <fullName evidence="3">ER membrane protein complex subunit 4</fullName>
    </recommendedName>
</protein>
<evidence type="ECO:0000256" key="2">
    <source>
        <dbReference type="ARBA" id="ARBA00007715"/>
    </source>
</evidence>
<dbReference type="AlphaFoldDB" id="A0A699YPD1"/>
<name>A0A699YPD1_HAELA</name>
<sequence length="190" mass="21180">MALDLKSLKLDFETLQPHSNRSLDPPGFDQSLAKEVTVSTSSQRKKDSGILTRKQQMLYARATAPIKNIGFMCFMAWMSGNSIQIFSIIMTFSLLAQPLSAILNSGQVFPKEPDWPQLDVLLPRLLYCLIQAGQIVFGLYKLNGMGLLPVYASDWISAIKVGHCTPDAWHGRCRGPWKPPTPPCEAWADK</sequence>
<evidence type="ECO:0000256" key="4">
    <source>
        <dbReference type="ARBA" id="ARBA00022692"/>
    </source>
</evidence>
<comment type="subcellular location">
    <subcellularLocation>
        <location evidence="1">Endoplasmic reticulum membrane</location>
        <topology evidence="1">Multi-pass membrane protein</topology>
    </subcellularLocation>
</comment>
<proteinExistence type="inferred from homology"/>
<keyword evidence="6" id="KW-1133">Transmembrane helix</keyword>
<comment type="similarity">
    <text evidence="2">Belongs to the EMC4 family.</text>
</comment>
<evidence type="ECO:0000256" key="1">
    <source>
        <dbReference type="ARBA" id="ARBA00004477"/>
    </source>
</evidence>
<gene>
    <name evidence="8" type="ORF">HaLaN_07782</name>
</gene>
<comment type="caution">
    <text evidence="8">The sequence shown here is derived from an EMBL/GenBank/DDBJ whole genome shotgun (WGS) entry which is preliminary data.</text>
</comment>
<dbReference type="InterPro" id="IPR009445">
    <property type="entry name" value="TMEM85/Emc4"/>
</dbReference>
<evidence type="ECO:0000256" key="7">
    <source>
        <dbReference type="ARBA" id="ARBA00023136"/>
    </source>
</evidence>
<keyword evidence="4" id="KW-0812">Transmembrane</keyword>
<keyword evidence="7" id="KW-0472">Membrane</keyword>
<keyword evidence="9" id="KW-1185">Reference proteome</keyword>
<keyword evidence="5" id="KW-0256">Endoplasmic reticulum</keyword>
<evidence type="ECO:0000256" key="6">
    <source>
        <dbReference type="ARBA" id="ARBA00022989"/>
    </source>
</evidence>
<organism evidence="8 9">
    <name type="scientific">Haematococcus lacustris</name>
    <name type="common">Green alga</name>
    <name type="synonym">Haematococcus pluvialis</name>
    <dbReference type="NCBI Taxonomy" id="44745"/>
    <lineage>
        <taxon>Eukaryota</taxon>
        <taxon>Viridiplantae</taxon>
        <taxon>Chlorophyta</taxon>
        <taxon>core chlorophytes</taxon>
        <taxon>Chlorophyceae</taxon>
        <taxon>CS clade</taxon>
        <taxon>Chlamydomonadales</taxon>
        <taxon>Haematococcaceae</taxon>
        <taxon>Haematococcus</taxon>
    </lineage>
</organism>
<dbReference type="Proteomes" id="UP000485058">
    <property type="component" value="Unassembled WGS sequence"/>
</dbReference>